<dbReference type="SUPFAM" id="SSF158457">
    <property type="entry name" value="Orange domain-like"/>
    <property type="match status" value="1"/>
</dbReference>
<gene>
    <name evidence="2" type="ORF">HCN44_008860</name>
</gene>
<comment type="caution">
    <text evidence="2">The sequence shown here is derived from an EMBL/GenBank/DDBJ whole genome shotgun (WGS) entry which is preliminary data.</text>
</comment>
<evidence type="ECO:0000313" key="2">
    <source>
        <dbReference type="EMBL" id="KAF7997687.1"/>
    </source>
</evidence>
<sequence>MHIKEKTSDMMEDAMSEDTIMDCEGDSSGSDDLVDRETDISNVALTIHGVAERLLNLLGVENSDDDDDNDDLLSSSEDEGVDLDDDNNEDDLNNSINTKLLHQLASSLTQELKLSQQKNSSSCNTEYSSQNLQDNENQNMELSHEVNNQNQNSDIKFDNNYYCSGLDDIKDNQISEYNNFVSNKRCRYEQNYRTDEPEEIPSSWDVGWDECTAEAVKYLTEVEGLSLQHPIVLALKSHLQVQRDMTCVQFT</sequence>
<evidence type="ECO:0000313" key="3">
    <source>
        <dbReference type="Proteomes" id="UP000639338"/>
    </source>
</evidence>
<keyword evidence="3" id="KW-1185">Reference proteome</keyword>
<reference evidence="2 3" key="1">
    <citation type="submission" date="2020-08" db="EMBL/GenBank/DDBJ databases">
        <title>Aphidius gifuensis genome sequencing and assembly.</title>
        <authorList>
            <person name="Du Z."/>
        </authorList>
    </citation>
    <scope>NUCLEOTIDE SEQUENCE [LARGE SCALE GENOMIC DNA]</scope>
    <source>
        <strain evidence="2">YNYX2018</strain>
        <tissue evidence="2">Adults</tissue>
    </source>
</reference>
<proteinExistence type="predicted"/>
<dbReference type="EMBL" id="JACMRX010000001">
    <property type="protein sequence ID" value="KAF7997687.1"/>
    <property type="molecule type" value="Genomic_DNA"/>
</dbReference>
<dbReference type="OrthoDB" id="7693256at2759"/>
<organism evidence="2 3">
    <name type="scientific">Aphidius gifuensis</name>
    <name type="common">Parasitoid wasp</name>
    <dbReference type="NCBI Taxonomy" id="684658"/>
    <lineage>
        <taxon>Eukaryota</taxon>
        <taxon>Metazoa</taxon>
        <taxon>Ecdysozoa</taxon>
        <taxon>Arthropoda</taxon>
        <taxon>Hexapoda</taxon>
        <taxon>Insecta</taxon>
        <taxon>Pterygota</taxon>
        <taxon>Neoptera</taxon>
        <taxon>Endopterygota</taxon>
        <taxon>Hymenoptera</taxon>
        <taxon>Apocrita</taxon>
        <taxon>Ichneumonoidea</taxon>
        <taxon>Braconidae</taxon>
        <taxon>Aphidiinae</taxon>
        <taxon>Aphidius</taxon>
    </lineage>
</organism>
<evidence type="ECO:0000256" key="1">
    <source>
        <dbReference type="SAM" id="MobiDB-lite"/>
    </source>
</evidence>
<dbReference type="Gene3D" id="6.10.250.980">
    <property type="match status" value="1"/>
</dbReference>
<feature type="region of interest" description="Disordered" evidence="1">
    <location>
        <begin position="61"/>
        <end position="94"/>
    </location>
</feature>
<accession>A0A834Y6M2</accession>
<dbReference type="AlphaFoldDB" id="A0A834Y6M2"/>
<protein>
    <submittedName>
        <fullName evidence="2">Uncharacterized protein</fullName>
    </submittedName>
</protein>
<name>A0A834Y6M2_APHGI</name>
<feature type="compositionally biased region" description="Acidic residues" evidence="1">
    <location>
        <begin position="62"/>
        <end position="92"/>
    </location>
</feature>
<dbReference type="Proteomes" id="UP000639338">
    <property type="component" value="Unassembled WGS sequence"/>
</dbReference>